<evidence type="ECO:0000256" key="5">
    <source>
        <dbReference type="ARBA" id="ARBA00023136"/>
    </source>
</evidence>
<keyword evidence="5 6" id="KW-0472">Membrane</keyword>
<proteinExistence type="predicted"/>
<dbReference type="Pfam" id="PF07690">
    <property type="entry name" value="MFS_1"/>
    <property type="match status" value="1"/>
</dbReference>
<name>A0ABW1U5Z3_9BURK</name>
<keyword evidence="4 6" id="KW-1133">Transmembrane helix</keyword>
<dbReference type="RefSeq" id="WP_371435085.1">
    <property type="nucleotide sequence ID" value="NZ_JBHSRS010000084.1"/>
</dbReference>
<feature type="transmembrane region" description="Helical" evidence="6">
    <location>
        <begin position="218"/>
        <end position="240"/>
    </location>
</feature>
<gene>
    <name evidence="8" type="ORF">ACFQND_25450</name>
</gene>
<feature type="transmembrane region" description="Helical" evidence="6">
    <location>
        <begin position="175"/>
        <end position="197"/>
    </location>
</feature>
<dbReference type="EMBL" id="JBHSRS010000084">
    <property type="protein sequence ID" value="MFC6284585.1"/>
    <property type="molecule type" value="Genomic_DNA"/>
</dbReference>
<sequence length="406" mass="42638">MWSTNGLDVSSGEISQGRINTTVILMACAAFFSGAALRICDSLLPRLAHDFNRTPGAAGQVIISFSIAYGLMQLVFGPLGDRYGKARLISISLSGCAVTALACALAPSFETLVWTRAAWGMCAAGGIPLAMAWIGDNVPYDRRQATLARFITGSLSGMMAGQLAGGLFADSGLGWRGAFFSLAVGFAIVALLLWNWLRAIPTPKSVAGSLNFLGQLRSVLVVPWARVVLASVTVEGIFLLGPLSYLPSYLHDRHGLTLSAASALIALYALGGLVYAVTARKIVTSFGERRMVLAGGLLMGTGFLGLWLSPLPLAAAPLALLIGFGTYLYHNTLQTHSTQMAPAFRGTSVALFAFCLFGGQALGASMAGYIYDHLGYTPMLLVPALVLPLAGWGFARALVRGPDPGT</sequence>
<organism evidence="8 9">
    <name type="scientific">Polaromonas aquatica</name>
    <dbReference type="NCBI Taxonomy" id="332657"/>
    <lineage>
        <taxon>Bacteria</taxon>
        <taxon>Pseudomonadati</taxon>
        <taxon>Pseudomonadota</taxon>
        <taxon>Betaproteobacteria</taxon>
        <taxon>Burkholderiales</taxon>
        <taxon>Comamonadaceae</taxon>
        <taxon>Polaromonas</taxon>
    </lineage>
</organism>
<feature type="transmembrane region" description="Helical" evidence="6">
    <location>
        <begin position="291"/>
        <end position="308"/>
    </location>
</feature>
<evidence type="ECO:0000313" key="9">
    <source>
        <dbReference type="Proteomes" id="UP001596270"/>
    </source>
</evidence>
<keyword evidence="2" id="KW-1003">Cell membrane</keyword>
<feature type="transmembrane region" description="Helical" evidence="6">
    <location>
        <begin position="351"/>
        <end position="371"/>
    </location>
</feature>
<dbReference type="InterPro" id="IPR036259">
    <property type="entry name" value="MFS_trans_sf"/>
</dbReference>
<evidence type="ECO:0000256" key="2">
    <source>
        <dbReference type="ARBA" id="ARBA00022475"/>
    </source>
</evidence>
<evidence type="ECO:0000256" key="3">
    <source>
        <dbReference type="ARBA" id="ARBA00022692"/>
    </source>
</evidence>
<feature type="transmembrane region" description="Helical" evidence="6">
    <location>
        <begin position="113"/>
        <end position="135"/>
    </location>
</feature>
<feature type="transmembrane region" description="Helical" evidence="6">
    <location>
        <begin position="377"/>
        <end position="399"/>
    </location>
</feature>
<dbReference type="PANTHER" id="PTHR43124">
    <property type="entry name" value="PURINE EFFLUX PUMP PBUE"/>
    <property type="match status" value="1"/>
</dbReference>
<dbReference type="Gene3D" id="1.20.1250.20">
    <property type="entry name" value="MFS general substrate transporter like domains"/>
    <property type="match status" value="1"/>
</dbReference>
<feature type="domain" description="Major facilitator superfamily (MFS) profile" evidence="7">
    <location>
        <begin position="22"/>
        <end position="406"/>
    </location>
</feature>
<dbReference type="CDD" id="cd17324">
    <property type="entry name" value="MFS_NepI_like"/>
    <property type="match status" value="1"/>
</dbReference>
<dbReference type="InterPro" id="IPR050189">
    <property type="entry name" value="MFS_Efflux_Transporters"/>
</dbReference>
<feature type="transmembrane region" description="Helical" evidence="6">
    <location>
        <begin position="260"/>
        <end position="279"/>
    </location>
</feature>
<dbReference type="PROSITE" id="PS50850">
    <property type="entry name" value="MFS"/>
    <property type="match status" value="1"/>
</dbReference>
<evidence type="ECO:0000256" key="4">
    <source>
        <dbReference type="ARBA" id="ARBA00022989"/>
    </source>
</evidence>
<dbReference type="SUPFAM" id="SSF103473">
    <property type="entry name" value="MFS general substrate transporter"/>
    <property type="match status" value="1"/>
</dbReference>
<protein>
    <submittedName>
        <fullName evidence="8">MFS transporter</fullName>
    </submittedName>
</protein>
<dbReference type="InterPro" id="IPR020846">
    <property type="entry name" value="MFS_dom"/>
</dbReference>
<comment type="caution">
    <text evidence="8">The sequence shown here is derived from an EMBL/GenBank/DDBJ whole genome shotgun (WGS) entry which is preliminary data.</text>
</comment>
<evidence type="ECO:0000259" key="7">
    <source>
        <dbReference type="PROSITE" id="PS50850"/>
    </source>
</evidence>
<dbReference type="PANTHER" id="PTHR43124:SF3">
    <property type="entry name" value="CHLORAMPHENICOL EFFLUX PUMP RV0191"/>
    <property type="match status" value="1"/>
</dbReference>
<feature type="transmembrane region" description="Helical" evidence="6">
    <location>
        <begin position="57"/>
        <end position="76"/>
    </location>
</feature>
<feature type="transmembrane region" description="Helical" evidence="6">
    <location>
        <begin position="88"/>
        <end position="107"/>
    </location>
</feature>
<comment type="subcellular location">
    <subcellularLocation>
        <location evidence="1">Cell membrane</location>
        <topology evidence="1">Multi-pass membrane protein</topology>
    </subcellularLocation>
</comment>
<keyword evidence="3 6" id="KW-0812">Transmembrane</keyword>
<feature type="transmembrane region" description="Helical" evidence="6">
    <location>
        <begin position="147"/>
        <end position="169"/>
    </location>
</feature>
<dbReference type="Proteomes" id="UP001596270">
    <property type="component" value="Unassembled WGS sequence"/>
</dbReference>
<reference evidence="9" key="1">
    <citation type="journal article" date="2019" name="Int. J. Syst. Evol. Microbiol.">
        <title>The Global Catalogue of Microorganisms (GCM) 10K type strain sequencing project: providing services to taxonomists for standard genome sequencing and annotation.</title>
        <authorList>
            <consortium name="The Broad Institute Genomics Platform"/>
            <consortium name="The Broad Institute Genome Sequencing Center for Infectious Disease"/>
            <person name="Wu L."/>
            <person name="Ma J."/>
        </authorList>
    </citation>
    <scope>NUCLEOTIDE SEQUENCE [LARGE SCALE GENOMIC DNA]</scope>
    <source>
        <strain evidence="9">CCUG 39402</strain>
    </source>
</reference>
<feature type="transmembrane region" description="Helical" evidence="6">
    <location>
        <begin position="314"/>
        <end position="330"/>
    </location>
</feature>
<evidence type="ECO:0000313" key="8">
    <source>
        <dbReference type="EMBL" id="MFC6284585.1"/>
    </source>
</evidence>
<accession>A0ABW1U5Z3</accession>
<evidence type="ECO:0000256" key="1">
    <source>
        <dbReference type="ARBA" id="ARBA00004651"/>
    </source>
</evidence>
<dbReference type="InterPro" id="IPR011701">
    <property type="entry name" value="MFS"/>
</dbReference>
<evidence type="ECO:0000256" key="6">
    <source>
        <dbReference type="SAM" id="Phobius"/>
    </source>
</evidence>
<feature type="transmembrane region" description="Helical" evidence="6">
    <location>
        <begin position="19"/>
        <end position="37"/>
    </location>
</feature>
<keyword evidence="9" id="KW-1185">Reference proteome</keyword>